<feature type="transmembrane region" description="Helical" evidence="8">
    <location>
        <begin position="21"/>
        <end position="39"/>
    </location>
</feature>
<comment type="function">
    <text evidence="7">Participates in the barrier function of the cell envelope.</text>
</comment>
<dbReference type="InterPro" id="IPR051599">
    <property type="entry name" value="Cell_Envelope_Assoc"/>
</dbReference>
<evidence type="ECO:0000256" key="1">
    <source>
        <dbReference type="ARBA" id="ARBA00004377"/>
    </source>
</evidence>
<evidence type="ECO:0000259" key="9">
    <source>
        <dbReference type="Pfam" id="PF02698"/>
    </source>
</evidence>
<keyword evidence="11" id="KW-1185">Reference proteome</keyword>
<protein>
    <submittedName>
        <fullName evidence="10">YdcF family protein</fullName>
    </submittedName>
</protein>
<dbReference type="PANTHER" id="PTHR30336:SF0">
    <property type="entry name" value="PROTEIN SANA"/>
    <property type="match status" value="1"/>
</dbReference>
<evidence type="ECO:0000256" key="6">
    <source>
        <dbReference type="ARBA" id="ARBA00023136"/>
    </source>
</evidence>
<keyword evidence="3" id="KW-0997">Cell inner membrane</keyword>
<dbReference type="InterPro" id="IPR003848">
    <property type="entry name" value="DUF218"/>
</dbReference>
<keyword evidence="2" id="KW-1003">Cell membrane</keyword>
<evidence type="ECO:0000256" key="3">
    <source>
        <dbReference type="ARBA" id="ARBA00022519"/>
    </source>
</evidence>
<name>A0A9Q6Z214_HISSO</name>
<evidence type="ECO:0000256" key="5">
    <source>
        <dbReference type="ARBA" id="ARBA00022989"/>
    </source>
</evidence>
<proteinExistence type="predicted"/>
<dbReference type="CDD" id="cd06259">
    <property type="entry name" value="YdcF-like"/>
    <property type="match status" value="1"/>
</dbReference>
<keyword evidence="5 8" id="KW-1133">Transmembrane helix</keyword>
<dbReference type="Pfam" id="PF02698">
    <property type="entry name" value="DUF218"/>
    <property type="match status" value="1"/>
</dbReference>
<dbReference type="Proteomes" id="UP000595373">
    <property type="component" value="Chromosome"/>
</dbReference>
<organism evidence="10 11">
    <name type="scientific">Histophilus somni</name>
    <name type="common">Haemophilus somnus</name>
    <dbReference type="NCBI Taxonomy" id="731"/>
    <lineage>
        <taxon>Bacteria</taxon>
        <taxon>Pseudomonadati</taxon>
        <taxon>Pseudomonadota</taxon>
        <taxon>Gammaproteobacteria</taxon>
        <taxon>Pasteurellales</taxon>
        <taxon>Pasteurellaceae</taxon>
        <taxon>Histophilus</taxon>
    </lineage>
</organism>
<evidence type="ECO:0000256" key="4">
    <source>
        <dbReference type="ARBA" id="ARBA00022692"/>
    </source>
</evidence>
<dbReference type="OrthoDB" id="9782395at2"/>
<evidence type="ECO:0000256" key="8">
    <source>
        <dbReference type="SAM" id="Phobius"/>
    </source>
</evidence>
<dbReference type="GO" id="GO:0005886">
    <property type="term" value="C:plasma membrane"/>
    <property type="evidence" value="ECO:0007669"/>
    <property type="project" value="UniProtKB-SubCell"/>
</dbReference>
<feature type="domain" description="DUF218" evidence="9">
    <location>
        <begin position="65"/>
        <end position="185"/>
    </location>
</feature>
<evidence type="ECO:0000313" key="11">
    <source>
        <dbReference type="Proteomes" id="UP000595373"/>
    </source>
</evidence>
<comment type="subcellular location">
    <subcellularLocation>
        <location evidence="1">Cell inner membrane</location>
        <topology evidence="1">Single-pass membrane protein</topology>
    </subcellularLocation>
</comment>
<keyword evidence="4 8" id="KW-0812">Transmembrane</keyword>
<dbReference type="AlphaFoldDB" id="A0A9Q6Z214"/>
<accession>A0A9Q6Z214</accession>
<gene>
    <name evidence="10" type="ORF">JFL49_04315</name>
</gene>
<keyword evidence="6 8" id="KW-0472">Membrane</keyword>
<reference evidence="10 11" key="1">
    <citation type="submission" date="2020-12" db="EMBL/GenBank/DDBJ databases">
        <title>ASc-MMNZ-VFA-070.</title>
        <authorList>
            <person name="Schryvers A."/>
            <person name="Mostafa Nazari M."/>
            <person name="Farshchi Andisi V."/>
            <person name="Timsit E."/>
            <person name="Walter Morck D."/>
        </authorList>
    </citation>
    <scope>NUCLEOTIDE SEQUENCE [LARGE SCALE GENOMIC DNA]</scope>
    <source>
        <strain evidence="10 11">ASc-MMNZ-VFA-070</strain>
    </source>
</reference>
<dbReference type="PANTHER" id="PTHR30336">
    <property type="entry name" value="INNER MEMBRANE PROTEIN, PROBABLE PERMEASE"/>
    <property type="match status" value="1"/>
</dbReference>
<evidence type="ECO:0000256" key="7">
    <source>
        <dbReference type="ARBA" id="ARBA00037355"/>
    </source>
</evidence>
<sequence>MNLNFTQLSFPQWIITLVKRLLHYSFAFSIFTFFSLIIIDRSIAWYVQDRIYTKIEELPSRPYGIVLGTAKYFSKNNPNLYYNNRLTATVELFKQEKIDYLLLSGDNRTMQYNEPITMFKDLRKMNIPEDVMYMDFAGFRTLDSVIRADKVFKAQPMTIITQQFHCERALFIAKFYDIDAICFAAKSPANYLSVRMRELFARVKAILDIVLEKEPYFLGNPEPLPTPITQL</sequence>
<dbReference type="EMBL" id="CP066558">
    <property type="protein sequence ID" value="QQF83130.1"/>
    <property type="molecule type" value="Genomic_DNA"/>
</dbReference>
<evidence type="ECO:0000313" key="10">
    <source>
        <dbReference type="EMBL" id="QQF83130.1"/>
    </source>
</evidence>
<evidence type="ECO:0000256" key="2">
    <source>
        <dbReference type="ARBA" id="ARBA00022475"/>
    </source>
</evidence>
<dbReference type="RefSeq" id="WP_075294065.1">
    <property type="nucleotide sequence ID" value="NZ_CP018802.1"/>
</dbReference>